<protein>
    <submittedName>
        <fullName evidence="1">Uncharacterized protein</fullName>
    </submittedName>
</protein>
<accession>A0A1N7PIY8</accession>
<keyword evidence="2" id="KW-1185">Reference proteome</keyword>
<name>A0A1N7PIY8_9BACT</name>
<proteinExistence type="predicted"/>
<sequence length="30" mass="3748">MQAYFLRIDELILYIVKRFTIKQIRGYNLK</sequence>
<dbReference type="EMBL" id="FTOR01000003">
    <property type="protein sequence ID" value="SIT10359.1"/>
    <property type="molecule type" value="Genomic_DNA"/>
</dbReference>
<organism evidence="1 2">
    <name type="scientific">Filimonas lacunae</name>
    <dbReference type="NCBI Taxonomy" id="477680"/>
    <lineage>
        <taxon>Bacteria</taxon>
        <taxon>Pseudomonadati</taxon>
        <taxon>Bacteroidota</taxon>
        <taxon>Chitinophagia</taxon>
        <taxon>Chitinophagales</taxon>
        <taxon>Chitinophagaceae</taxon>
        <taxon>Filimonas</taxon>
    </lineage>
</organism>
<gene>
    <name evidence="1" type="ORF">SAMN05421788_103509</name>
</gene>
<dbReference type="AlphaFoldDB" id="A0A1N7PIY8"/>
<dbReference type="Proteomes" id="UP000186917">
    <property type="component" value="Unassembled WGS sequence"/>
</dbReference>
<evidence type="ECO:0000313" key="2">
    <source>
        <dbReference type="Proteomes" id="UP000186917"/>
    </source>
</evidence>
<evidence type="ECO:0000313" key="1">
    <source>
        <dbReference type="EMBL" id="SIT10359.1"/>
    </source>
</evidence>
<reference evidence="2" key="1">
    <citation type="submission" date="2017-01" db="EMBL/GenBank/DDBJ databases">
        <authorList>
            <person name="Varghese N."/>
            <person name="Submissions S."/>
        </authorList>
    </citation>
    <scope>NUCLEOTIDE SEQUENCE [LARGE SCALE GENOMIC DNA]</scope>
    <source>
        <strain evidence="2">DSM 21054</strain>
    </source>
</reference>
<dbReference type="STRING" id="477680.SAMN05421788_103509"/>